<evidence type="ECO:0000256" key="5">
    <source>
        <dbReference type="ARBA" id="ARBA00022475"/>
    </source>
</evidence>
<dbReference type="AlphaFoldDB" id="A0A2Z6ME99"/>
<keyword evidence="5" id="KW-1003">Cell membrane</keyword>
<feature type="transmembrane region" description="Helical" evidence="13">
    <location>
        <begin position="398"/>
        <end position="419"/>
    </location>
</feature>
<evidence type="ECO:0000256" key="7">
    <source>
        <dbReference type="ARBA" id="ARBA00022847"/>
    </source>
</evidence>
<feature type="transmembrane region" description="Helical" evidence="13">
    <location>
        <begin position="473"/>
        <end position="491"/>
    </location>
</feature>
<evidence type="ECO:0000256" key="3">
    <source>
        <dbReference type="ARBA" id="ARBA00005590"/>
    </source>
</evidence>
<name>A0A2Z6ME99_TRISU</name>
<feature type="transmembrane region" description="Helical" evidence="13">
    <location>
        <begin position="187"/>
        <end position="209"/>
    </location>
</feature>
<feature type="transmembrane region" description="Helical" evidence="13">
    <location>
        <begin position="512"/>
        <end position="533"/>
    </location>
</feature>
<dbReference type="GO" id="GO:0009734">
    <property type="term" value="P:auxin-activated signaling pathway"/>
    <property type="evidence" value="ECO:0007669"/>
    <property type="project" value="UniProtKB-KW"/>
</dbReference>
<protein>
    <recommendedName>
        <fullName evidence="14">Amino acid transporter transmembrane domain-containing protein</fullName>
    </recommendedName>
</protein>
<dbReference type="Proteomes" id="UP000242715">
    <property type="component" value="Unassembled WGS sequence"/>
</dbReference>
<comment type="similarity">
    <text evidence="3">Belongs to the amino acid/polyamine transporter 2 family. Amino acid/auxin permease (AAAP) (TC 2.A.18.1) subfamily.</text>
</comment>
<evidence type="ECO:0000256" key="13">
    <source>
        <dbReference type="SAM" id="Phobius"/>
    </source>
</evidence>
<dbReference type="GO" id="GO:0015293">
    <property type="term" value="F:symporter activity"/>
    <property type="evidence" value="ECO:0007669"/>
    <property type="project" value="UniProtKB-KW"/>
</dbReference>
<reference evidence="16" key="1">
    <citation type="journal article" date="2017" name="Front. Plant Sci.">
        <title>Climate Clever Clovers: New Paradigm to Reduce the Environmental Footprint of Ruminants by Breeding Low Methanogenic Forages Utilizing Haplotype Variation.</title>
        <authorList>
            <person name="Kaur P."/>
            <person name="Appels R."/>
            <person name="Bayer P.E."/>
            <person name="Keeble-Gagnere G."/>
            <person name="Wang J."/>
            <person name="Hirakawa H."/>
            <person name="Shirasawa K."/>
            <person name="Vercoe P."/>
            <person name="Stefanova K."/>
            <person name="Durmic Z."/>
            <person name="Nichols P."/>
            <person name="Revell C."/>
            <person name="Isobe S.N."/>
            <person name="Edwards D."/>
            <person name="Erskine W."/>
        </authorList>
    </citation>
    <scope>NUCLEOTIDE SEQUENCE [LARGE SCALE GENOMIC DNA]</scope>
    <source>
        <strain evidence="16">cv. Daliak</strain>
    </source>
</reference>
<evidence type="ECO:0000313" key="15">
    <source>
        <dbReference type="EMBL" id="GAU13211.1"/>
    </source>
</evidence>
<accession>A0A2Z6ME99</accession>
<dbReference type="InterPro" id="IPR013057">
    <property type="entry name" value="AA_transpt_TM"/>
</dbReference>
<evidence type="ECO:0000256" key="8">
    <source>
        <dbReference type="ARBA" id="ARBA00022970"/>
    </source>
</evidence>
<evidence type="ECO:0000256" key="10">
    <source>
        <dbReference type="ARBA" id="ARBA00023136"/>
    </source>
</evidence>
<comment type="subcellular location">
    <subcellularLocation>
        <location evidence="2">Cell membrane</location>
    </subcellularLocation>
    <subcellularLocation>
        <location evidence="1">Endomembrane system</location>
        <topology evidence="1">Multi-pass membrane protein</topology>
    </subcellularLocation>
</comment>
<dbReference type="GO" id="GO:0006865">
    <property type="term" value="P:amino acid transport"/>
    <property type="evidence" value="ECO:0007669"/>
    <property type="project" value="UniProtKB-KW"/>
</dbReference>
<comment type="function">
    <text evidence="12">Carrier protein involved in proton-driven auxin influx. Mediates the formation of auxin gradient from developing leaves (site of auxin biosynthesis) to tips by contributing to the loading of auxin in vascular tissues and facilitating acropetal (base to tip) auxin transport within inner tissues of the root apex, and basipetal (tip to base) auxin transport within outer tissues of the root apex. May be involved in lateral roots and nodules formation.</text>
</comment>
<feature type="transmembrane region" description="Helical" evidence="13">
    <location>
        <begin position="342"/>
        <end position="366"/>
    </location>
</feature>
<evidence type="ECO:0000256" key="11">
    <source>
        <dbReference type="ARBA" id="ARBA00023294"/>
    </source>
</evidence>
<keyword evidence="6 13" id="KW-0812">Transmembrane</keyword>
<evidence type="ECO:0000256" key="4">
    <source>
        <dbReference type="ARBA" id="ARBA00022448"/>
    </source>
</evidence>
<gene>
    <name evidence="15" type="ORF">TSUD_234180</name>
</gene>
<dbReference type="GO" id="GO:0012505">
    <property type="term" value="C:endomembrane system"/>
    <property type="evidence" value="ECO:0007669"/>
    <property type="project" value="UniProtKB-SubCell"/>
</dbReference>
<evidence type="ECO:0000256" key="2">
    <source>
        <dbReference type="ARBA" id="ARBA00004236"/>
    </source>
</evidence>
<feature type="domain" description="Amino acid transporter transmembrane" evidence="14">
    <location>
        <begin position="185"/>
        <end position="416"/>
    </location>
</feature>
<keyword evidence="10 13" id="KW-0472">Membrane</keyword>
<organism evidence="15 16">
    <name type="scientific">Trifolium subterraneum</name>
    <name type="common">Subterranean clover</name>
    <dbReference type="NCBI Taxonomy" id="3900"/>
    <lineage>
        <taxon>Eukaryota</taxon>
        <taxon>Viridiplantae</taxon>
        <taxon>Streptophyta</taxon>
        <taxon>Embryophyta</taxon>
        <taxon>Tracheophyta</taxon>
        <taxon>Spermatophyta</taxon>
        <taxon>Magnoliopsida</taxon>
        <taxon>eudicotyledons</taxon>
        <taxon>Gunneridae</taxon>
        <taxon>Pentapetalae</taxon>
        <taxon>rosids</taxon>
        <taxon>fabids</taxon>
        <taxon>Fabales</taxon>
        <taxon>Fabaceae</taxon>
        <taxon>Papilionoideae</taxon>
        <taxon>50 kb inversion clade</taxon>
        <taxon>NPAAA clade</taxon>
        <taxon>Hologalegina</taxon>
        <taxon>IRL clade</taxon>
        <taxon>Trifolieae</taxon>
        <taxon>Trifolium</taxon>
    </lineage>
</organism>
<evidence type="ECO:0000256" key="1">
    <source>
        <dbReference type="ARBA" id="ARBA00004127"/>
    </source>
</evidence>
<dbReference type="PANTHER" id="PTHR48017">
    <property type="entry name" value="OS05G0424000 PROTEIN-RELATED"/>
    <property type="match status" value="1"/>
</dbReference>
<evidence type="ECO:0000256" key="12">
    <source>
        <dbReference type="ARBA" id="ARBA00045588"/>
    </source>
</evidence>
<evidence type="ECO:0000256" key="6">
    <source>
        <dbReference type="ARBA" id="ARBA00022692"/>
    </source>
</evidence>
<evidence type="ECO:0000313" key="16">
    <source>
        <dbReference type="Proteomes" id="UP000242715"/>
    </source>
</evidence>
<dbReference type="OrthoDB" id="2417221at2759"/>
<keyword evidence="16" id="KW-1185">Reference proteome</keyword>
<keyword evidence="8" id="KW-0029">Amino-acid transport</keyword>
<keyword evidence="9 13" id="KW-1133">Transmembrane helix</keyword>
<feature type="transmembrane region" description="Helical" evidence="13">
    <location>
        <begin position="274"/>
        <end position="298"/>
    </location>
</feature>
<dbReference type="Pfam" id="PF01490">
    <property type="entry name" value="Aa_trans"/>
    <property type="match status" value="1"/>
</dbReference>
<feature type="transmembrane region" description="Helical" evidence="13">
    <location>
        <begin position="216"/>
        <end position="237"/>
    </location>
</feature>
<proteinExistence type="inferred from homology"/>
<evidence type="ECO:0000256" key="9">
    <source>
        <dbReference type="ARBA" id="ARBA00022989"/>
    </source>
</evidence>
<sequence length="536" mass="60724">MMMMTANQEVEADLHENQPELEANQEIQIQPASIEFDYSHYFDVDGRTKRKGVVWDDIALSSSASNRWKNVASVNSLFEFPRLYLISEQKMCNVMEMGELDGTTWRWNFRWWRRLFGWEAVVLEKLMMMLVDGLLTSEEDRWVWTHSDDGNFSVKFAYSLLAPILLNEDDRMIVDSFVFENIWKRTFWTATAHIITAVIGSGGVLVLAWAMAQLGWIFGPIVTIMFAAVNVYTSILLTHCYRRDASVTGWTNSYTYTDAVMSILGGRNVQICGLFQYLNICGIGIGFTIVASTSMMAIERSHCLHVTQRKDICDISSKSSMYMALFGVVELLLSHFSNLNQVSWLSIIATIMSLIYSGIGLGLGIAKVAENGTLKESLTGIRTDTITHTQQIWKRLQALGAIAFAYSFSIILIEIQVFSQPLLAFVENWTARRWSHNEVFTEYGLPAFHPLWRASYVVFTTCIAMAMPSFTDIIGILGAFGFWPLAVYFPITMYLSEKKIQKWTKSWVGHQMLNGCVLLISIFAAIGSIVGLFDLD</sequence>
<keyword evidence="7" id="KW-0769">Symport</keyword>
<evidence type="ECO:0000259" key="14">
    <source>
        <dbReference type="Pfam" id="PF01490"/>
    </source>
</evidence>
<dbReference type="EMBL" id="DF973133">
    <property type="protein sequence ID" value="GAU13211.1"/>
    <property type="molecule type" value="Genomic_DNA"/>
</dbReference>
<keyword evidence="4" id="KW-0813">Transport</keyword>
<keyword evidence="11" id="KW-0927">Auxin signaling pathway</keyword>
<dbReference type="GO" id="GO:0005886">
    <property type="term" value="C:plasma membrane"/>
    <property type="evidence" value="ECO:0007669"/>
    <property type="project" value="UniProtKB-SubCell"/>
</dbReference>